<name>A0A2L0V091_9CAUD</name>
<keyword evidence="3" id="KW-1185">Reference proteome</keyword>
<protein>
    <submittedName>
        <fullName evidence="2">Uncharacterized protein</fullName>
    </submittedName>
</protein>
<accession>A0A2L0V091</accession>
<evidence type="ECO:0000313" key="2">
    <source>
        <dbReference type="EMBL" id="AUZ95199.1"/>
    </source>
</evidence>
<dbReference type="KEGG" id="vg:40088443"/>
<keyword evidence="1" id="KW-0812">Transmembrane</keyword>
<dbReference type="EMBL" id="MF403008">
    <property type="protein sequence ID" value="AUZ95199.1"/>
    <property type="molecule type" value="Genomic_DNA"/>
</dbReference>
<dbReference type="GeneID" id="40088443"/>
<reference evidence="2 3" key="1">
    <citation type="submission" date="2017-06" db="EMBL/GenBank/DDBJ databases">
        <authorList>
            <person name="Kim H.J."/>
            <person name="Triplett B.A."/>
        </authorList>
    </citation>
    <scope>NUCLEOTIDE SEQUENCE [LARGE SCALE GENOMIC DNA]</scope>
</reference>
<proteinExistence type="predicted"/>
<feature type="transmembrane region" description="Helical" evidence="1">
    <location>
        <begin position="21"/>
        <end position="38"/>
    </location>
</feature>
<keyword evidence="1" id="KW-0472">Membrane</keyword>
<organism evidence="2 3">
    <name type="scientific">Agrobacterium phage Atu_ph07</name>
    <dbReference type="NCBI Taxonomy" id="2024264"/>
    <lineage>
        <taxon>Viruses</taxon>
        <taxon>Duplodnaviria</taxon>
        <taxon>Heunggongvirae</taxon>
        <taxon>Uroviricota</taxon>
        <taxon>Caudoviricetes</taxon>
        <taxon>Polybotosvirus</taxon>
        <taxon>Polybotosvirus Atuph07</taxon>
    </lineage>
</organism>
<keyword evidence="1" id="KW-1133">Transmembrane helix</keyword>
<evidence type="ECO:0000256" key="1">
    <source>
        <dbReference type="SAM" id="Phobius"/>
    </source>
</evidence>
<evidence type="ECO:0000313" key="3">
    <source>
        <dbReference type="Proteomes" id="UP000223025"/>
    </source>
</evidence>
<dbReference type="Proteomes" id="UP000223025">
    <property type="component" value="Segment"/>
</dbReference>
<dbReference type="RefSeq" id="YP_009612105.1">
    <property type="nucleotide sequence ID" value="NC_042013.1"/>
</dbReference>
<sequence>MVLKNAAIKGHLMRFKHPLSEPTLMIFFGFLGMLVVFTT</sequence>